<evidence type="ECO:0000313" key="9">
    <source>
        <dbReference type="Proteomes" id="UP000306402"/>
    </source>
</evidence>
<proteinExistence type="inferred from homology"/>
<dbReference type="Proteomes" id="UP000306402">
    <property type="component" value="Unassembled WGS sequence"/>
</dbReference>
<name>A0A5R9KPD5_9BACT</name>
<keyword evidence="2" id="KW-0805">Transcription regulation</keyword>
<keyword evidence="3" id="KW-0731">Sigma factor</keyword>
<organism evidence="8 9">
    <name type="scientific">Dyadobacter luticola</name>
    <dbReference type="NCBI Taxonomy" id="1979387"/>
    <lineage>
        <taxon>Bacteria</taxon>
        <taxon>Pseudomonadati</taxon>
        <taxon>Bacteroidota</taxon>
        <taxon>Cytophagia</taxon>
        <taxon>Cytophagales</taxon>
        <taxon>Spirosomataceae</taxon>
        <taxon>Dyadobacter</taxon>
    </lineage>
</organism>
<dbReference type="InterPro" id="IPR013249">
    <property type="entry name" value="RNA_pol_sigma70_r4_t2"/>
</dbReference>
<evidence type="ECO:0000313" key="8">
    <source>
        <dbReference type="EMBL" id="TLU98082.1"/>
    </source>
</evidence>
<dbReference type="Gene3D" id="1.10.1740.10">
    <property type="match status" value="1"/>
</dbReference>
<keyword evidence="5" id="KW-0804">Transcription</keyword>
<sequence>MTDQTAHTFIVSHTASDEELVRLFIETGDNRHFEKLYERYAYKVYKKCRTLTGDSSKAEDITQDVFLKLMFKMNTFKKGAKFSTWLFTITHNHCRDLVRISKRRVVLVNEAGADLVDESDLHNIFGTDEIDTGKFKIAITQLSLEEKAIIYLKYLENKTIRDIADIFDTTESAVKMRLMRSREKLRKQYLHMILFG</sequence>
<dbReference type="InterPro" id="IPR013325">
    <property type="entry name" value="RNA_pol_sigma_r2"/>
</dbReference>
<dbReference type="GO" id="GO:0003677">
    <property type="term" value="F:DNA binding"/>
    <property type="evidence" value="ECO:0007669"/>
    <property type="project" value="UniProtKB-KW"/>
</dbReference>
<gene>
    <name evidence="8" type="ORF">FEN17_25185</name>
</gene>
<evidence type="ECO:0000256" key="5">
    <source>
        <dbReference type="ARBA" id="ARBA00023163"/>
    </source>
</evidence>
<dbReference type="EMBL" id="VCEJ01000008">
    <property type="protein sequence ID" value="TLU98082.1"/>
    <property type="molecule type" value="Genomic_DNA"/>
</dbReference>
<dbReference type="InterPro" id="IPR014284">
    <property type="entry name" value="RNA_pol_sigma-70_dom"/>
</dbReference>
<evidence type="ECO:0000256" key="1">
    <source>
        <dbReference type="ARBA" id="ARBA00010641"/>
    </source>
</evidence>
<dbReference type="SUPFAM" id="SSF88659">
    <property type="entry name" value="Sigma3 and sigma4 domains of RNA polymerase sigma factors"/>
    <property type="match status" value="1"/>
</dbReference>
<dbReference type="OrthoDB" id="1027298at2"/>
<dbReference type="AlphaFoldDB" id="A0A5R9KPD5"/>
<protein>
    <submittedName>
        <fullName evidence="8">RNA polymerase sigma factor</fullName>
    </submittedName>
</protein>
<feature type="domain" description="RNA polymerase sigma factor 70 region 4 type 2" evidence="7">
    <location>
        <begin position="138"/>
        <end position="185"/>
    </location>
</feature>
<evidence type="ECO:0000259" key="7">
    <source>
        <dbReference type="Pfam" id="PF08281"/>
    </source>
</evidence>
<reference evidence="8 9" key="1">
    <citation type="submission" date="2019-05" db="EMBL/GenBank/DDBJ databases">
        <authorList>
            <person name="Qu J.-H."/>
        </authorList>
    </citation>
    <scope>NUCLEOTIDE SEQUENCE [LARGE SCALE GENOMIC DNA]</scope>
    <source>
        <strain evidence="8 9">T17</strain>
    </source>
</reference>
<dbReference type="NCBIfam" id="TIGR02937">
    <property type="entry name" value="sigma70-ECF"/>
    <property type="match status" value="1"/>
</dbReference>
<dbReference type="InterPro" id="IPR039425">
    <property type="entry name" value="RNA_pol_sigma-70-like"/>
</dbReference>
<keyword evidence="4" id="KW-0238">DNA-binding</keyword>
<keyword evidence="9" id="KW-1185">Reference proteome</keyword>
<comment type="similarity">
    <text evidence="1">Belongs to the sigma-70 factor family. ECF subfamily.</text>
</comment>
<evidence type="ECO:0000256" key="4">
    <source>
        <dbReference type="ARBA" id="ARBA00023125"/>
    </source>
</evidence>
<dbReference type="Pfam" id="PF04542">
    <property type="entry name" value="Sigma70_r2"/>
    <property type="match status" value="1"/>
</dbReference>
<dbReference type="CDD" id="cd06171">
    <property type="entry name" value="Sigma70_r4"/>
    <property type="match status" value="1"/>
</dbReference>
<comment type="caution">
    <text evidence="8">The sequence shown here is derived from an EMBL/GenBank/DDBJ whole genome shotgun (WGS) entry which is preliminary data.</text>
</comment>
<dbReference type="InterPro" id="IPR007627">
    <property type="entry name" value="RNA_pol_sigma70_r2"/>
</dbReference>
<feature type="domain" description="RNA polymerase sigma-70 region 2" evidence="6">
    <location>
        <begin position="36"/>
        <end position="103"/>
    </location>
</feature>
<evidence type="ECO:0000256" key="3">
    <source>
        <dbReference type="ARBA" id="ARBA00023082"/>
    </source>
</evidence>
<dbReference type="Gene3D" id="1.10.10.10">
    <property type="entry name" value="Winged helix-like DNA-binding domain superfamily/Winged helix DNA-binding domain"/>
    <property type="match status" value="1"/>
</dbReference>
<dbReference type="GO" id="GO:0006352">
    <property type="term" value="P:DNA-templated transcription initiation"/>
    <property type="evidence" value="ECO:0007669"/>
    <property type="project" value="InterPro"/>
</dbReference>
<dbReference type="RefSeq" id="WP_138368181.1">
    <property type="nucleotide sequence ID" value="NZ_VCEJ01000008.1"/>
</dbReference>
<evidence type="ECO:0000256" key="2">
    <source>
        <dbReference type="ARBA" id="ARBA00023015"/>
    </source>
</evidence>
<evidence type="ECO:0000259" key="6">
    <source>
        <dbReference type="Pfam" id="PF04542"/>
    </source>
</evidence>
<dbReference type="GO" id="GO:0016987">
    <property type="term" value="F:sigma factor activity"/>
    <property type="evidence" value="ECO:0007669"/>
    <property type="project" value="UniProtKB-KW"/>
</dbReference>
<dbReference type="SUPFAM" id="SSF88946">
    <property type="entry name" value="Sigma2 domain of RNA polymerase sigma factors"/>
    <property type="match status" value="1"/>
</dbReference>
<dbReference type="Pfam" id="PF08281">
    <property type="entry name" value="Sigma70_r4_2"/>
    <property type="match status" value="1"/>
</dbReference>
<dbReference type="InterPro" id="IPR036388">
    <property type="entry name" value="WH-like_DNA-bd_sf"/>
</dbReference>
<dbReference type="PANTHER" id="PTHR43133:SF8">
    <property type="entry name" value="RNA POLYMERASE SIGMA FACTOR HI_1459-RELATED"/>
    <property type="match status" value="1"/>
</dbReference>
<dbReference type="InterPro" id="IPR013324">
    <property type="entry name" value="RNA_pol_sigma_r3/r4-like"/>
</dbReference>
<dbReference type="PANTHER" id="PTHR43133">
    <property type="entry name" value="RNA POLYMERASE ECF-TYPE SIGMA FACTO"/>
    <property type="match status" value="1"/>
</dbReference>
<accession>A0A5R9KPD5</accession>